<dbReference type="RefSeq" id="WP_267142007.1">
    <property type="nucleotide sequence ID" value="NZ_JAODIL010000065.1"/>
</dbReference>
<organism evidence="1 2">
    <name type="scientific">Winslowiella arboricola</name>
    <dbReference type="NCBI Taxonomy" id="2978220"/>
    <lineage>
        <taxon>Bacteria</taxon>
        <taxon>Pseudomonadati</taxon>
        <taxon>Pseudomonadota</taxon>
        <taxon>Gammaproteobacteria</taxon>
        <taxon>Enterobacterales</taxon>
        <taxon>Erwiniaceae</taxon>
        <taxon>Winslowiella</taxon>
    </lineage>
</organism>
<gene>
    <name evidence="1" type="ORF">N5923_14255</name>
</gene>
<evidence type="ECO:0000313" key="2">
    <source>
        <dbReference type="Proteomes" id="UP001064262"/>
    </source>
</evidence>
<dbReference type="AlphaFoldDB" id="A0A9J6PPI1"/>
<protein>
    <submittedName>
        <fullName evidence="1">Uncharacterized protein</fullName>
    </submittedName>
</protein>
<name>A0A9J6PPI1_9GAMM</name>
<proteinExistence type="predicted"/>
<evidence type="ECO:0000313" key="1">
    <source>
        <dbReference type="EMBL" id="MCU5778654.1"/>
    </source>
</evidence>
<sequence>MPLYLSTEFQEFPHGGYIAHRFDFCIGKDKFVVIFAEVDTVSSEYHSFRSEEVGFSIPPHCYDVKFDRLENFEQGSFYESPTKGQCSKQITFAAKLAEALETIITLHHNIYYARAYFAIAETDKLKRFYDRILQRPLHDIVYEVSTGLGEGGMGYALKTRYFNH</sequence>
<keyword evidence="2" id="KW-1185">Reference proteome</keyword>
<dbReference type="Proteomes" id="UP001064262">
    <property type="component" value="Unassembled WGS sequence"/>
</dbReference>
<accession>A0A9J6PPI1</accession>
<reference evidence="1" key="1">
    <citation type="submission" date="2022-09" db="EMBL/GenBank/DDBJ databases">
        <title>Winslowiella arboricola sp. nov., isolated from bleeding cankers on broadleaf hosts.</title>
        <authorList>
            <person name="Brady C."/>
            <person name="Kaur S."/>
            <person name="Crampton B."/>
            <person name="Maddock D."/>
            <person name="Arnold D."/>
            <person name="Denman S."/>
        </authorList>
    </citation>
    <scope>NUCLEOTIDE SEQUENCE</scope>
    <source>
        <strain evidence="1">BAC 15a-03b</strain>
    </source>
</reference>
<comment type="caution">
    <text evidence="1">The sequence shown here is derived from an EMBL/GenBank/DDBJ whole genome shotgun (WGS) entry which is preliminary data.</text>
</comment>
<dbReference type="EMBL" id="JAODIM010000041">
    <property type="protein sequence ID" value="MCU5778654.1"/>
    <property type="molecule type" value="Genomic_DNA"/>
</dbReference>